<sequence length="410" mass="44896">MTQISRRSLLRMTGAAATALAAPAILPRRAFASDMIEVGALHDSSGSHSIYGKEMDDAMKLAVEEINEAGGVMGRQINLTAFDTGSNMQNYAQFAQRLVTSQEADVVFGGVSSASREIIRPIFNRSNTLYFYDTFYEGGVCDKNAFVMAETPAQMIGPALEKLVKDGGVKTIYTMWADYNYGYICSTWLENFAKQYGAEVIAKEFFPLDVTDFSATITKIQNESPDLVVSGLVGGNHIGFYRQWPAAGMLGQIPLHCTVFGPWEKNLLQPEEIEGLTTSYHYYETIDTPENAAFLDKWHGRFGDDYPEIGTLAVCTYNAVNIWKQAVEQAGSLDRDAVVAAMETGISFDGPGGTMQVDPETHHAIMSTVVAEVQNGKFEIIGKSENVEPLDTSAVCDLIADPNQSTQYQP</sequence>
<proteinExistence type="predicted"/>
<dbReference type="PANTHER" id="PTHR47628:SF1">
    <property type="entry name" value="ALIPHATIC AMIDASE EXPRESSION-REGULATING PROTEIN"/>
    <property type="match status" value="1"/>
</dbReference>
<dbReference type="CDD" id="cd06356">
    <property type="entry name" value="PBP1_amide_urea_BP-like"/>
    <property type="match status" value="1"/>
</dbReference>
<dbReference type="STRING" id="540747.SAMN04488031_10925"/>
<dbReference type="OrthoDB" id="9802022at2"/>
<evidence type="ECO:0000313" key="5">
    <source>
        <dbReference type="Proteomes" id="UP000325785"/>
    </source>
</evidence>
<dbReference type="Proteomes" id="UP000325785">
    <property type="component" value="Chromosome"/>
</dbReference>
<dbReference type="InterPro" id="IPR006311">
    <property type="entry name" value="TAT_signal"/>
</dbReference>
<feature type="signal peptide" evidence="1">
    <location>
        <begin position="1"/>
        <end position="32"/>
    </location>
</feature>
<dbReference type="EMBL" id="CP031598">
    <property type="protein sequence ID" value="QEW25089.1"/>
    <property type="molecule type" value="Genomic_DNA"/>
</dbReference>
<reference evidence="3 5" key="2">
    <citation type="submission" date="2018-08" db="EMBL/GenBank/DDBJ databases">
        <title>Genetic Globetrotter - A new plasmid hitch-hiking vast phylogenetic and geographic distances.</title>
        <authorList>
            <person name="Vollmers J."/>
            <person name="Petersen J."/>
        </authorList>
    </citation>
    <scope>NUCLEOTIDE SEQUENCE [LARGE SCALE GENOMIC DNA]</scope>
    <source>
        <strain evidence="3 5">DSM 26383</strain>
    </source>
</reference>
<dbReference type="Gene3D" id="3.40.50.2300">
    <property type="match status" value="2"/>
</dbReference>
<evidence type="ECO:0000313" key="4">
    <source>
        <dbReference type="Proteomes" id="UP000051401"/>
    </source>
</evidence>
<keyword evidence="4" id="KW-1185">Reference proteome</keyword>
<reference evidence="2 4" key="1">
    <citation type="submission" date="2015-04" db="EMBL/GenBank/DDBJ databases">
        <title>The draft genome sequence of Roseovarius indicus B108T.</title>
        <authorList>
            <person name="Li G."/>
            <person name="Lai Q."/>
            <person name="Shao Z."/>
            <person name="Yan P."/>
        </authorList>
    </citation>
    <scope>NUCLEOTIDE SEQUENCE [LARGE SCALE GENOMIC DNA]</scope>
    <source>
        <strain evidence="2 4">B108</strain>
    </source>
</reference>
<evidence type="ECO:0000313" key="3">
    <source>
        <dbReference type="EMBL" id="QEW25089.1"/>
    </source>
</evidence>
<protein>
    <submittedName>
        <fullName evidence="3">Aliphatic amidase expression-regulating protein</fullName>
    </submittedName>
</protein>
<dbReference type="PATRIC" id="fig|540747.5.peg.3250"/>
<name>A0A0T5P270_9RHOB</name>
<dbReference type="EMBL" id="LAXI01000024">
    <property type="protein sequence ID" value="KRS15261.1"/>
    <property type="molecule type" value="Genomic_DNA"/>
</dbReference>
<dbReference type="PROSITE" id="PS51318">
    <property type="entry name" value="TAT"/>
    <property type="match status" value="1"/>
</dbReference>
<dbReference type="PANTHER" id="PTHR47628">
    <property type="match status" value="1"/>
</dbReference>
<dbReference type="InterPro" id="IPR028082">
    <property type="entry name" value="Peripla_BP_I"/>
</dbReference>
<dbReference type="Pfam" id="PF13433">
    <property type="entry name" value="Peripla_BP_5"/>
    <property type="match status" value="1"/>
</dbReference>
<dbReference type="KEGG" id="rid:RIdsm_00873"/>
<dbReference type="AlphaFoldDB" id="A0A0T5P270"/>
<dbReference type="Proteomes" id="UP000051401">
    <property type="component" value="Unassembled WGS sequence"/>
</dbReference>
<gene>
    <name evidence="3" type="primary">amiC_3</name>
    <name evidence="3" type="ORF">RIdsm_00873</name>
    <name evidence="2" type="ORF">XM52_24490</name>
</gene>
<feature type="chain" id="PRO_5015044537" evidence="1">
    <location>
        <begin position="33"/>
        <end position="410"/>
    </location>
</feature>
<organism evidence="2 4">
    <name type="scientific">Roseovarius indicus</name>
    <dbReference type="NCBI Taxonomy" id="540747"/>
    <lineage>
        <taxon>Bacteria</taxon>
        <taxon>Pseudomonadati</taxon>
        <taxon>Pseudomonadota</taxon>
        <taxon>Alphaproteobacteria</taxon>
        <taxon>Rhodobacterales</taxon>
        <taxon>Roseobacteraceae</taxon>
        <taxon>Roseovarius</taxon>
    </lineage>
</organism>
<dbReference type="SUPFAM" id="SSF53822">
    <property type="entry name" value="Periplasmic binding protein-like I"/>
    <property type="match status" value="1"/>
</dbReference>
<evidence type="ECO:0000256" key="1">
    <source>
        <dbReference type="SAM" id="SignalP"/>
    </source>
</evidence>
<keyword evidence="1" id="KW-0732">Signal</keyword>
<evidence type="ECO:0000313" key="2">
    <source>
        <dbReference type="EMBL" id="KRS15261.1"/>
    </source>
</evidence>
<accession>A0A0T5P270</accession>